<comment type="caution">
    <text evidence="2">The sequence shown here is derived from an EMBL/GenBank/DDBJ whole genome shotgun (WGS) entry which is preliminary data.</text>
</comment>
<reference evidence="2" key="1">
    <citation type="submission" date="2017-07" db="EMBL/GenBank/DDBJ databases">
        <title>Taro Niue Genome Assembly and Annotation.</title>
        <authorList>
            <person name="Atibalentja N."/>
            <person name="Keating K."/>
            <person name="Fields C.J."/>
        </authorList>
    </citation>
    <scope>NUCLEOTIDE SEQUENCE</scope>
    <source>
        <strain evidence="2">Niue_2</strain>
        <tissue evidence="2">Leaf</tissue>
    </source>
</reference>
<accession>A0A843W0X9</accession>
<evidence type="ECO:0000313" key="2">
    <source>
        <dbReference type="EMBL" id="MQM01716.1"/>
    </source>
</evidence>
<sequence>MASRGRRGGASAREDEPRRGVAGPGTARSCTSPTAACGLQSIHARSGASHADVGSYPGSTPGTVGGLG</sequence>
<feature type="region of interest" description="Disordered" evidence="1">
    <location>
        <begin position="1"/>
        <end position="33"/>
    </location>
</feature>
<name>A0A843W0X9_COLES</name>
<dbReference type="Proteomes" id="UP000652761">
    <property type="component" value="Unassembled WGS sequence"/>
</dbReference>
<protein>
    <submittedName>
        <fullName evidence="2">Uncharacterized protein</fullName>
    </submittedName>
</protein>
<dbReference type="EMBL" id="NMUH01002721">
    <property type="protein sequence ID" value="MQM01716.1"/>
    <property type="molecule type" value="Genomic_DNA"/>
</dbReference>
<proteinExistence type="predicted"/>
<dbReference type="AlphaFoldDB" id="A0A843W0X9"/>
<evidence type="ECO:0000313" key="3">
    <source>
        <dbReference type="Proteomes" id="UP000652761"/>
    </source>
</evidence>
<keyword evidence="3" id="KW-1185">Reference proteome</keyword>
<gene>
    <name evidence="2" type="ORF">Taro_034474</name>
</gene>
<organism evidence="2 3">
    <name type="scientific">Colocasia esculenta</name>
    <name type="common">Wild taro</name>
    <name type="synonym">Arum esculentum</name>
    <dbReference type="NCBI Taxonomy" id="4460"/>
    <lineage>
        <taxon>Eukaryota</taxon>
        <taxon>Viridiplantae</taxon>
        <taxon>Streptophyta</taxon>
        <taxon>Embryophyta</taxon>
        <taxon>Tracheophyta</taxon>
        <taxon>Spermatophyta</taxon>
        <taxon>Magnoliopsida</taxon>
        <taxon>Liliopsida</taxon>
        <taxon>Araceae</taxon>
        <taxon>Aroideae</taxon>
        <taxon>Colocasieae</taxon>
        <taxon>Colocasia</taxon>
    </lineage>
</organism>
<evidence type="ECO:0000256" key="1">
    <source>
        <dbReference type="SAM" id="MobiDB-lite"/>
    </source>
</evidence>
<feature type="region of interest" description="Disordered" evidence="1">
    <location>
        <begin position="45"/>
        <end position="68"/>
    </location>
</feature>